<feature type="transmembrane region" description="Helical" evidence="8">
    <location>
        <begin position="452"/>
        <end position="472"/>
    </location>
</feature>
<evidence type="ECO:0000256" key="7">
    <source>
        <dbReference type="SAM" id="MobiDB-lite"/>
    </source>
</evidence>
<evidence type="ECO:0000256" key="8">
    <source>
        <dbReference type="SAM" id="Phobius"/>
    </source>
</evidence>
<sequence length="829" mass="93681">MGGGGALAKGGAVKAKLNNAPTAANSEKKAKEKAKENKAKDQRAEALKLRMEKSISSMGSAGPASSSKDKASGFATLTGAEMEDVGDVNAGMINVKRTIAEMDRWPGIVQGYTELGLYSCFVCLYVIVLLMQLDVGPSYAIDTMIRNNLLDQGDKLAAVASHGDIFAYLLQSYSDGNFEGEETEPMGGVLGDMFADKWYNDDPIPADESGYLFGYNRLIGGVQIEQKRGYKGGCTGDSLYSVFYPQCYNDTYITADPPFLYFNETTGKDVYDLTDATFLQQVEDSKFGDRTLLDDASGDYYGSVRESFEYNYTIEGYRVFLDLAKGTTFNLKKISQLREMRWLDRQTRDIIIKFTFYNGNFRRFAFAQVAFKFDQGGQFIRFDPESAAVQHLVRGGTSVLTASIKMEPYIVPEDFLRLGLEIVFMIWTFIYITNFVRTLIVAAVTFKLRDHLNSWMILDLGNYLCFVMYFVMRVNLMRYVVNNMVEVPTNSYQPVFQIAAAMTRTQLKVNFVNCLLCIFRFFKFYQFQPRLQIVNKTLAASTVNLYHFCVIFFVIFLGFAVIGNIMFGGQYRDFHTIPNAMQALFETLSAGNFDLGPTVGNSLLTYPNNAVMGIIFFVSWIFICAMVLLNVFVAILMDSYAAAQEEGEAQAKRVGLDKPQAVGDDIGKAIGIMSRTLDPRSWKYTEANLYHALSHLDKTMLDPEDKSFYFKKEKERLEEEKDKITERLEELEILAEDPQEQLFHPAWNQKSVTMAELARTLPKVSKTFRSNNPDENTMEAVWQTQLYFAPEDDTYVEEDEERDIVTLREKLTALIKENAALRNALAEPS</sequence>
<feature type="domain" description="Polycystin" evidence="10">
    <location>
        <begin position="310"/>
        <end position="378"/>
    </location>
</feature>
<keyword evidence="5 8" id="KW-0472">Membrane</keyword>
<keyword evidence="4 8" id="KW-1133">Transmembrane helix</keyword>
<keyword evidence="3 8" id="KW-0812">Transmembrane</keyword>
<dbReference type="InterPro" id="IPR013122">
    <property type="entry name" value="PKD1_2_channel"/>
</dbReference>
<evidence type="ECO:0000256" key="1">
    <source>
        <dbReference type="ARBA" id="ARBA00004141"/>
    </source>
</evidence>
<accession>A0A6U4JV24</accession>
<gene>
    <name evidence="11" type="ORF">HAND1043_LOCUS19391</name>
</gene>
<dbReference type="GO" id="GO:0016020">
    <property type="term" value="C:membrane"/>
    <property type="evidence" value="ECO:0007669"/>
    <property type="project" value="UniProtKB-SubCell"/>
</dbReference>
<comment type="similarity">
    <text evidence="2">Belongs to the polycystin family.</text>
</comment>
<dbReference type="PANTHER" id="PTHR10877:SF183">
    <property type="entry name" value="AT14535P-RELATED"/>
    <property type="match status" value="1"/>
</dbReference>
<feature type="transmembrane region" description="Helical" evidence="8">
    <location>
        <begin position="422"/>
        <end position="446"/>
    </location>
</feature>
<feature type="compositionally biased region" description="Basic and acidic residues" evidence="7">
    <location>
        <begin position="26"/>
        <end position="46"/>
    </location>
</feature>
<feature type="transmembrane region" description="Helical" evidence="8">
    <location>
        <begin position="545"/>
        <end position="567"/>
    </location>
</feature>
<dbReference type="AlphaFoldDB" id="A0A6U4JV24"/>
<feature type="coiled-coil region" evidence="6">
    <location>
        <begin position="710"/>
        <end position="737"/>
    </location>
</feature>
<feature type="transmembrane region" description="Helical" evidence="8">
    <location>
        <begin position="507"/>
        <end position="525"/>
    </location>
</feature>
<feature type="domain" description="Polycystin cation channel PKD1/PKD2" evidence="9">
    <location>
        <begin position="419"/>
        <end position="642"/>
    </location>
</feature>
<reference evidence="11" key="1">
    <citation type="submission" date="2021-01" db="EMBL/GenBank/DDBJ databases">
        <authorList>
            <person name="Corre E."/>
            <person name="Pelletier E."/>
            <person name="Niang G."/>
            <person name="Scheremetjew M."/>
            <person name="Finn R."/>
            <person name="Kale V."/>
            <person name="Holt S."/>
            <person name="Cochrane G."/>
            <person name="Meng A."/>
            <person name="Brown T."/>
            <person name="Cohen L."/>
        </authorList>
    </citation>
    <scope>NUCLEOTIDE SEQUENCE</scope>
    <source>
        <strain evidence="11">CCMP441</strain>
    </source>
</reference>
<evidence type="ECO:0000259" key="10">
    <source>
        <dbReference type="Pfam" id="PF20519"/>
    </source>
</evidence>
<dbReference type="PANTHER" id="PTHR10877">
    <property type="entry name" value="POLYCYSTIN FAMILY MEMBER"/>
    <property type="match status" value="1"/>
</dbReference>
<dbReference type="InterPro" id="IPR046791">
    <property type="entry name" value="Polycystin_dom"/>
</dbReference>
<feature type="transmembrane region" description="Helical" evidence="8">
    <location>
        <begin position="610"/>
        <end position="637"/>
    </location>
</feature>
<feature type="region of interest" description="Disordered" evidence="7">
    <location>
        <begin position="1"/>
        <end position="46"/>
    </location>
</feature>
<dbReference type="Gene3D" id="1.10.287.70">
    <property type="match status" value="1"/>
</dbReference>
<dbReference type="Pfam" id="PF08016">
    <property type="entry name" value="PKD_channel"/>
    <property type="match status" value="1"/>
</dbReference>
<feature type="coiled-coil region" evidence="6">
    <location>
        <begin position="797"/>
        <end position="824"/>
    </location>
</feature>
<evidence type="ECO:0000256" key="2">
    <source>
        <dbReference type="ARBA" id="ARBA00007200"/>
    </source>
</evidence>
<dbReference type="EMBL" id="HBFK01031907">
    <property type="protein sequence ID" value="CAD8752885.1"/>
    <property type="molecule type" value="Transcribed_RNA"/>
</dbReference>
<dbReference type="Pfam" id="PF20519">
    <property type="entry name" value="Polycystin_dom"/>
    <property type="match status" value="1"/>
</dbReference>
<dbReference type="SUPFAM" id="SSF81324">
    <property type="entry name" value="Voltage-gated potassium channels"/>
    <property type="match status" value="1"/>
</dbReference>
<feature type="compositionally biased region" description="Low complexity" evidence="7">
    <location>
        <begin position="9"/>
        <end position="25"/>
    </location>
</feature>
<name>A0A6U4JV24_HEMAN</name>
<keyword evidence="6" id="KW-0175">Coiled coil</keyword>
<evidence type="ECO:0000256" key="4">
    <source>
        <dbReference type="ARBA" id="ARBA00022989"/>
    </source>
</evidence>
<organism evidence="11">
    <name type="scientific">Hemiselmis andersenii</name>
    <name type="common">Cryptophyte alga</name>
    <dbReference type="NCBI Taxonomy" id="464988"/>
    <lineage>
        <taxon>Eukaryota</taxon>
        <taxon>Cryptophyceae</taxon>
        <taxon>Cryptomonadales</taxon>
        <taxon>Hemiselmidaceae</taxon>
        <taxon>Hemiselmis</taxon>
    </lineage>
</organism>
<evidence type="ECO:0000256" key="6">
    <source>
        <dbReference type="SAM" id="Coils"/>
    </source>
</evidence>
<evidence type="ECO:0000256" key="5">
    <source>
        <dbReference type="ARBA" id="ARBA00023136"/>
    </source>
</evidence>
<protein>
    <submittedName>
        <fullName evidence="11">Uncharacterized protein</fullName>
    </submittedName>
</protein>
<evidence type="ECO:0000313" key="11">
    <source>
        <dbReference type="EMBL" id="CAD8752885.1"/>
    </source>
</evidence>
<evidence type="ECO:0000256" key="3">
    <source>
        <dbReference type="ARBA" id="ARBA00022692"/>
    </source>
</evidence>
<proteinExistence type="inferred from homology"/>
<evidence type="ECO:0000259" key="9">
    <source>
        <dbReference type="Pfam" id="PF08016"/>
    </source>
</evidence>
<dbReference type="InterPro" id="IPR051223">
    <property type="entry name" value="Polycystin"/>
</dbReference>
<comment type="subcellular location">
    <subcellularLocation>
        <location evidence="1">Membrane</location>
        <topology evidence="1">Multi-pass membrane protein</topology>
    </subcellularLocation>
</comment>